<dbReference type="AlphaFoldDB" id="A0A7Z3H171"/>
<dbReference type="Proteomes" id="UP000501669">
    <property type="component" value="Chromosome"/>
</dbReference>
<evidence type="ECO:0000256" key="1">
    <source>
        <dbReference type="SAM" id="SignalP"/>
    </source>
</evidence>
<gene>
    <name evidence="2" type="ORF">C6Y56_17450</name>
</gene>
<evidence type="ECO:0000313" key="2">
    <source>
        <dbReference type="EMBL" id="QJP96269.1"/>
    </source>
</evidence>
<organism evidence="2 3">
    <name type="scientific">Pseudomonas fluorescens</name>
    <dbReference type="NCBI Taxonomy" id="294"/>
    <lineage>
        <taxon>Bacteria</taxon>
        <taxon>Pseudomonadati</taxon>
        <taxon>Pseudomonadota</taxon>
        <taxon>Gammaproteobacteria</taxon>
        <taxon>Pseudomonadales</taxon>
        <taxon>Pseudomonadaceae</taxon>
        <taxon>Pseudomonas</taxon>
    </lineage>
</organism>
<evidence type="ECO:0000313" key="3">
    <source>
        <dbReference type="Proteomes" id="UP000501669"/>
    </source>
</evidence>
<accession>A0A7Z3H171</accession>
<proteinExistence type="predicted"/>
<name>A0A7Z3H171_PSEFL</name>
<protein>
    <recommendedName>
        <fullName evidence="4">Sel1 repeat family protein</fullName>
    </recommendedName>
</protein>
<feature type="signal peptide" evidence="1">
    <location>
        <begin position="1"/>
        <end position="19"/>
    </location>
</feature>
<feature type="chain" id="PRO_5030554080" description="Sel1 repeat family protein" evidence="1">
    <location>
        <begin position="20"/>
        <end position="257"/>
    </location>
</feature>
<dbReference type="EMBL" id="CP027561">
    <property type="protein sequence ID" value="QJP96269.1"/>
    <property type="molecule type" value="Genomic_DNA"/>
</dbReference>
<keyword evidence="1" id="KW-0732">Signal</keyword>
<sequence>MLRNLMSLMIFFVCSTAVAETEPPGTDSFNQYLTAYWDGQALSKELLLMATEDSPDKAKAKVVGEKILENKNKAERYLAQSITEGNAAAVFYKARMTEFGDPMNPDLQQKREKACALYGDSARKGLLVGAIVYAKCSDTVPKTPRYDESRMLLRNVLNAEDAYLGYYPFAVSHAYCFERTVEPPKTDEDPFARIRLLGQPTLLEAQQARAEGFYYLAADYSSPVSAQSQQDLQHALEAGCQTDGLRLKKKSQNPKQP</sequence>
<evidence type="ECO:0008006" key="4">
    <source>
        <dbReference type="Google" id="ProtNLM"/>
    </source>
</evidence>
<reference evidence="2 3" key="1">
    <citation type="submission" date="2018-03" db="EMBL/GenBank/DDBJ databases">
        <title>Complete genome sequence of Pseudomonas fluorescens sp. G7.</title>
        <authorList>
            <person name="Gao C.-H."/>
            <person name="Li Z."/>
            <person name="Cai P."/>
        </authorList>
    </citation>
    <scope>NUCLEOTIDE SEQUENCE [LARGE SCALE GENOMIC DNA]</scope>
    <source>
        <strain evidence="2 3">G7</strain>
    </source>
</reference>
<dbReference type="RefSeq" id="WP_169430903.1">
    <property type="nucleotide sequence ID" value="NZ_CP027561.1"/>
</dbReference>